<evidence type="ECO:0000313" key="2">
    <source>
        <dbReference type="Proteomes" id="UP000499080"/>
    </source>
</evidence>
<dbReference type="InterPro" id="IPR036397">
    <property type="entry name" value="RNaseH_sf"/>
</dbReference>
<keyword evidence="2" id="KW-1185">Reference proteome</keyword>
<gene>
    <name evidence="1" type="ORF">AVEN_17345_1</name>
</gene>
<accession>A0A4Y2PZC1</accession>
<evidence type="ECO:0008006" key="3">
    <source>
        <dbReference type="Google" id="ProtNLM"/>
    </source>
</evidence>
<name>A0A4Y2PZC1_ARAVE</name>
<dbReference type="PANTHER" id="PTHR38681">
    <property type="entry name" value="RETROVIRUS-RELATED POL POLYPROTEIN FROM TRANSPOSON 412-LIKE PROTEIN-RELATED"/>
    <property type="match status" value="1"/>
</dbReference>
<reference evidence="1 2" key="1">
    <citation type="journal article" date="2019" name="Sci. Rep.">
        <title>Orb-weaving spider Araneus ventricosus genome elucidates the spidroin gene catalogue.</title>
        <authorList>
            <person name="Kono N."/>
            <person name="Nakamura H."/>
            <person name="Ohtoshi R."/>
            <person name="Moran D.A.P."/>
            <person name="Shinohara A."/>
            <person name="Yoshida Y."/>
            <person name="Fujiwara M."/>
            <person name="Mori M."/>
            <person name="Tomita M."/>
            <person name="Arakawa K."/>
        </authorList>
    </citation>
    <scope>NUCLEOTIDE SEQUENCE [LARGE SCALE GENOMIC DNA]</scope>
</reference>
<dbReference type="EMBL" id="BGPR01012703">
    <property type="protein sequence ID" value="GBN57265.1"/>
    <property type="molecule type" value="Genomic_DNA"/>
</dbReference>
<evidence type="ECO:0000313" key="1">
    <source>
        <dbReference type="EMBL" id="GBN57265.1"/>
    </source>
</evidence>
<protein>
    <recommendedName>
        <fullName evidence="3">Integrase catalytic domain-containing protein</fullName>
    </recommendedName>
</protein>
<dbReference type="AlphaFoldDB" id="A0A4Y2PZC1"/>
<proteinExistence type="predicted"/>
<organism evidence="1 2">
    <name type="scientific">Araneus ventricosus</name>
    <name type="common">Orbweaver spider</name>
    <name type="synonym">Epeira ventricosa</name>
    <dbReference type="NCBI Taxonomy" id="182803"/>
    <lineage>
        <taxon>Eukaryota</taxon>
        <taxon>Metazoa</taxon>
        <taxon>Ecdysozoa</taxon>
        <taxon>Arthropoda</taxon>
        <taxon>Chelicerata</taxon>
        <taxon>Arachnida</taxon>
        <taxon>Araneae</taxon>
        <taxon>Araneomorphae</taxon>
        <taxon>Entelegynae</taxon>
        <taxon>Araneoidea</taxon>
        <taxon>Araneidae</taxon>
        <taxon>Araneus</taxon>
    </lineage>
</organism>
<dbReference type="PANTHER" id="PTHR38681:SF1">
    <property type="entry name" value="RETROVIRUS-RELATED POL POLYPROTEIN FROM TRANSPOSON 412-LIKE PROTEIN"/>
    <property type="match status" value="1"/>
</dbReference>
<dbReference type="Gene3D" id="3.30.420.10">
    <property type="entry name" value="Ribonuclease H-like superfamily/Ribonuclease H"/>
    <property type="match status" value="1"/>
</dbReference>
<sequence length="255" mass="28665">MARSYSNSRHANQNHLSSDFSDFDISLRMPFDNNYRSRLADATIFISRVFGNVGYKPNLHHSVPSSCKWIVERFHRHLKSSIKAHESTQSSEILPIVLLGIRTAVKEDIKASCAELVYGTTLQVPSDMIKTSIIPPNDNIFVDRLRNTMREMNPAATSTHGKTKFYINPSLKTSSPVFLRIDSVKPPLCRPYTGPHKVLKRTENFTIELNGRTSTVSIDRVKPAYLIPTCEEKTPTLQAEKTVSPETFAVGQTSV</sequence>
<dbReference type="Proteomes" id="UP000499080">
    <property type="component" value="Unassembled WGS sequence"/>
</dbReference>
<dbReference type="GO" id="GO:0003676">
    <property type="term" value="F:nucleic acid binding"/>
    <property type="evidence" value="ECO:0007669"/>
    <property type="project" value="InterPro"/>
</dbReference>
<comment type="caution">
    <text evidence="1">The sequence shown here is derived from an EMBL/GenBank/DDBJ whole genome shotgun (WGS) entry which is preliminary data.</text>
</comment>